<gene>
    <name evidence="2" type="ORF">F7732_15915</name>
</gene>
<protein>
    <submittedName>
        <fullName evidence="2">Uncharacterized protein</fullName>
    </submittedName>
</protein>
<name>A0A7V7RJW0_9BACI</name>
<feature type="transmembrane region" description="Helical" evidence="1">
    <location>
        <begin position="6"/>
        <end position="28"/>
    </location>
</feature>
<feature type="transmembrane region" description="Helical" evidence="1">
    <location>
        <begin position="48"/>
        <end position="69"/>
    </location>
</feature>
<keyword evidence="1" id="KW-1133">Transmembrane helix</keyword>
<comment type="caution">
    <text evidence="2">The sequence shown here is derived from an EMBL/GenBank/DDBJ whole genome shotgun (WGS) entry which is preliminary data.</text>
</comment>
<evidence type="ECO:0000256" key="1">
    <source>
        <dbReference type="SAM" id="Phobius"/>
    </source>
</evidence>
<dbReference type="RefSeq" id="WP_151574997.1">
    <property type="nucleotide sequence ID" value="NZ_WBOT01000005.1"/>
</dbReference>
<keyword evidence="1" id="KW-0472">Membrane</keyword>
<dbReference type="Proteomes" id="UP000441354">
    <property type="component" value="Unassembled WGS sequence"/>
</dbReference>
<evidence type="ECO:0000313" key="2">
    <source>
        <dbReference type="EMBL" id="KAB2331336.1"/>
    </source>
</evidence>
<dbReference type="OrthoDB" id="2740244at2"/>
<evidence type="ECO:0000313" key="3">
    <source>
        <dbReference type="Proteomes" id="UP000441354"/>
    </source>
</evidence>
<dbReference type="EMBL" id="WBOT01000005">
    <property type="protein sequence ID" value="KAB2331336.1"/>
    <property type="molecule type" value="Genomic_DNA"/>
</dbReference>
<keyword evidence="3" id="KW-1185">Reference proteome</keyword>
<keyword evidence="1" id="KW-0812">Transmembrane</keyword>
<sequence length="74" mass="8426">MDQLALGSIGIWLGVFSAIMFTACLYFILTYFEHLKKSDDRLTKQSKLFAVITLFLALGAPGFYQLYIFSQMMS</sequence>
<organism evidence="2 3">
    <name type="scientific">Bacillus mesophilum</name>
    <dbReference type="NCBI Taxonomy" id="1071718"/>
    <lineage>
        <taxon>Bacteria</taxon>
        <taxon>Bacillati</taxon>
        <taxon>Bacillota</taxon>
        <taxon>Bacilli</taxon>
        <taxon>Bacillales</taxon>
        <taxon>Bacillaceae</taxon>
        <taxon>Bacillus</taxon>
    </lineage>
</organism>
<dbReference type="AlphaFoldDB" id="A0A7V7RJW0"/>
<reference evidence="2 3" key="1">
    <citation type="journal article" date="2014" name="Arch. Microbiol.">
        <title>Bacillus mesophilum sp. nov., strain IITR-54T, a novel 4-chlorobiphenyl dechlorinating bacterium.</title>
        <authorList>
            <person name="Manickam N."/>
            <person name="Singh N.K."/>
            <person name="Bajaj A."/>
            <person name="Kumar R.M."/>
            <person name="Kaur G."/>
            <person name="Kaur N."/>
            <person name="Bala M."/>
            <person name="Kumar A."/>
            <person name="Mayilraj S."/>
        </authorList>
    </citation>
    <scope>NUCLEOTIDE SEQUENCE [LARGE SCALE GENOMIC DNA]</scope>
    <source>
        <strain evidence="2 3">IITR-54</strain>
    </source>
</reference>
<accession>A0A7V7RJW0</accession>
<proteinExistence type="predicted"/>